<evidence type="ECO:0000313" key="1">
    <source>
        <dbReference type="EMBL" id="JAH96969.1"/>
    </source>
</evidence>
<protein>
    <submittedName>
        <fullName evidence="1">Uncharacterized protein</fullName>
    </submittedName>
</protein>
<proteinExistence type="predicted"/>
<organism evidence="1">
    <name type="scientific">Anguilla anguilla</name>
    <name type="common">European freshwater eel</name>
    <name type="synonym">Muraena anguilla</name>
    <dbReference type="NCBI Taxonomy" id="7936"/>
    <lineage>
        <taxon>Eukaryota</taxon>
        <taxon>Metazoa</taxon>
        <taxon>Chordata</taxon>
        <taxon>Craniata</taxon>
        <taxon>Vertebrata</taxon>
        <taxon>Euteleostomi</taxon>
        <taxon>Actinopterygii</taxon>
        <taxon>Neopterygii</taxon>
        <taxon>Teleostei</taxon>
        <taxon>Anguilliformes</taxon>
        <taxon>Anguillidae</taxon>
        <taxon>Anguilla</taxon>
    </lineage>
</organism>
<name>A0A0E9X317_ANGAN</name>
<accession>A0A0E9X317</accession>
<sequence length="54" mass="6570">MVTQKCFCRCYKFRKRTYSLDQGKSSVIMHFELAFFNLWNMRPSFPQTPELLPF</sequence>
<reference evidence="1" key="2">
    <citation type="journal article" date="2015" name="Fish Shellfish Immunol.">
        <title>Early steps in the European eel (Anguilla anguilla)-Vibrio vulnificus interaction in the gills: Role of the RtxA13 toxin.</title>
        <authorList>
            <person name="Callol A."/>
            <person name="Pajuelo D."/>
            <person name="Ebbesson L."/>
            <person name="Teles M."/>
            <person name="MacKenzie S."/>
            <person name="Amaro C."/>
        </authorList>
    </citation>
    <scope>NUCLEOTIDE SEQUENCE</scope>
</reference>
<dbReference type="EMBL" id="GBXM01011608">
    <property type="protein sequence ID" value="JAH96969.1"/>
    <property type="molecule type" value="Transcribed_RNA"/>
</dbReference>
<dbReference type="AlphaFoldDB" id="A0A0E9X317"/>
<reference evidence="1" key="1">
    <citation type="submission" date="2014-11" db="EMBL/GenBank/DDBJ databases">
        <authorList>
            <person name="Amaro Gonzalez C."/>
        </authorList>
    </citation>
    <scope>NUCLEOTIDE SEQUENCE</scope>
</reference>